<protein>
    <submittedName>
        <fullName evidence="1">Uncharacterized protein</fullName>
    </submittedName>
</protein>
<dbReference type="RefSeq" id="WP_155070544.1">
    <property type="nucleotide sequence ID" value="NZ_WIXO01000001.1"/>
</dbReference>
<reference evidence="1 2" key="1">
    <citation type="submission" date="2019-11" db="EMBL/GenBank/DDBJ databases">
        <authorList>
            <person name="Yuan L."/>
        </authorList>
    </citation>
    <scope>NUCLEOTIDE SEQUENCE [LARGE SCALE GENOMIC DNA]</scope>
    <source>
        <strain evidence="1 2">TRM43335</strain>
    </source>
</reference>
<name>A0A6G2BA20_9ACTN</name>
<evidence type="ECO:0000313" key="1">
    <source>
        <dbReference type="EMBL" id="MTE19108.1"/>
    </source>
</evidence>
<dbReference type="Proteomes" id="UP000473014">
    <property type="component" value="Unassembled WGS sequence"/>
</dbReference>
<accession>A0A6G2BA20</accession>
<sequence>MRDVREKQPRALAYLWMDANPDHPEAKMDYSVRDEISAAAYDGNNRAKGLAGQQ</sequence>
<dbReference type="AlphaFoldDB" id="A0A6G2BA20"/>
<comment type="caution">
    <text evidence="1">The sequence shown here is derived from an EMBL/GenBank/DDBJ whole genome shotgun (WGS) entry which is preliminary data.</text>
</comment>
<organism evidence="1 2">
    <name type="scientific">Streptomyces taklimakanensis</name>
    <dbReference type="NCBI Taxonomy" id="2569853"/>
    <lineage>
        <taxon>Bacteria</taxon>
        <taxon>Bacillati</taxon>
        <taxon>Actinomycetota</taxon>
        <taxon>Actinomycetes</taxon>
        <taxon>Kitasatosporales</taxon>
        <taxon>Streptomycetaceae</taxon>
        <taxon>Streptomyces</taxon>
    </lineage>
</organism>
<proteinExistence type="predicted"/>
<dbReference type="EMBL" id="WIXO01000001">
    <property type="protein sequence ID" value="MTE19108.1"/>
    <property type="molecule type" value="Genomic_DNA"/>
</dbReference>
<keyword evidence="2" id="KW-1185">Reference proteome</keyword>
<evidence type="ECO:0000313" key="2">
    <source>
        <dbReference type="Proteomes" id="UP000473014"/>
    </source>
</evidence>
<gene>
    <name evidence="1" type="ORF">F0L17_08195</name>
</gene>